<sequence>MTDTALTYVSFANIAHFSQVLVIFGQHLPKLTNIFMEELKQYKWLLIVFLLFVVSAFSSCKELKYKTSGETVDARISDIYKTTSSRRRFMKSTKLKVNYVFYDEEGYPHSESDTVATDWPFKGKNVKVEYLVGEKGSSRLVGNSETMMVWIFFATFGILAFTGFRFYRQLV</sequence>
<evidence type="ECO:0000256" key="1">
    <source>
        <dbReference type="SAM" id="Phobius"/>
    </source>
</evidence>
<accession>A0A8J7SKK7</accession>
<proteinExistence type="predicted"/>
<dbReference type="EMBL" id="JAENIM010000009">
    <property type="protein sequence ID" value="MBK1789843.1"/>
    <property type="molecule type" value="Genomic_DNA"/>
</dbReference>
<evidence type="ECO:0000313" key="2">
    <source>
        <dbReference type="EMBL" id="MBK1789843.1"/>
    </source>
</evidence>
<organism evidence="2 3">
    <name type="scientific">Persicirhabdus sediminis</name>
    <dbReference type="NCBI Taxonomy" id="454144"/>
    <lineage>
        <taxon>Bacteria</taxon>
        <taxon>Pseudomonadati</taxon>
        <taxon>Verrucomicrobiota</taxon>
        <taxon>Verrucomicrobiia</taxon>
        <taxon>Verrucomicrobiales</taxon>
        <taxon>Verrucomicrobiaceae</taxon>
        <taxon>Persicirhabdus</taxon>
    </lineage>
</organism>
<keyword evidence="1" id="KW-0472">Membrane</keyword>
<keyword evidence="1" id="KW-0812">Transmembrane</keyword>
<feature type="transmembrane region" description="Helical" evidence="1">
    <location>
        <begin position="6"/>
        <end position="24"/>
    </location>
</feature>
<comment type="caution">
    <text evidence="2">The sequence shown here is derived from an EMBL/GenBank/DDBJ whole genome shotgun (WGS) entry which is preliminary data.</text>
</comment>
<dbReference type="AlphaFoldDB" id="A0A8J7SKK7"/>
<keyword evidence="3" id="KW-1185">Reference proteome</keyword>
<reference evidence="2" key="1">
    <citation type="submission" date="2021-01" db="EMBL/GenBank/DDBJ databases">
        <title>Modified the classification status of verrucomicrobia.</title>
        <authorList>
            <person name="Feng X."/>
        </authorList>
    </citation>
    <scope>NUCLEOTIDE SEQUENCE</scope>
    <source>
        <strain evidence="2">_KCTC 22039</strain>
    </source>
</reference>
<protein>
    <recommendedName>
        <fullName evidence="4">DUF3592 domain-containing protein</fullName>
    </recommendedName>
</protein>
<keyword evidence="1" id="KW-1133">Transmembrane helix</keyword>
<dbReference type="Proteomes" id="UP000624703">
    <property type="component" value="Unassembled WGS sequence"/>
</dbReference>
<feature type="transmembrane region" description="Helical" evidence="1">
    <location>
        <begin position="147"/>
        <end position="167"/>
    </location>
</feature>
<gene>
    <name evidence="2" type="ORF">JIN82_01605</name>
</gene>
<evidence type="ECO:0000313" key="3">
    <source>
        <dbReference type="Proteomes" id="UP000624703"/>
    </source>
</evidence>
<evidence type="ECO:0008006" key="4">
    <source>
        <dbReference type="Google" id="ProtNLM"/>
    </source>
</evidence>
<name>A0A8J7SKK7_9BACT</name>
<feature type="transmembrane region" description="Helical" evidence="1">
    <location>
        <begin position="44"/>
        <end position="60"/>
    </location>
</feature>